<gene>
    <name evidence="3" type="ORF">WH95_01915</name>
</gene>
<dbReference type="AlphaFoldDB" id="A0A0M2R896"/>
<sequence>MNRGLKRGLGSVLGVLMGVGLILATPVRAETITGQKDKSCGELTVGWIDWPPYQMVGKDNDSSQPVGVDIQAARKYLGALGCDLKFVSKPWARLLKAMEEGRLDVLLGMSKTDERSKYAKFSSPYRNETVWLFMRSNQHDFDHFTSLKDIIGTQFRLGVSRNAYYGDEYLKLIEDPKFKSRVFQAIGGENFQMLISDRVDGFLVDKETGKARIEADGLQGQIVPHNNVKVDLGPVHIMFGKNSISSGLLEKLNGIIKKEVEVPQS</sequence>
<dbReference type="PANTHER" id="PTHR35936">
    <property type="entry name" value="MEMBRANE-BOUND LYTIC MUREIN TRANSGLYCOSYLASE F"/>
    <property type="match status" value="1"/>
</dbReference>
<dbReference type="InterPro" id="IPR001638">
    <property type="entry name" value="Solute-binding_3/MltF_N"/>
</dbReference>
<dbReference type="EMBL" id="LANI01000002">
    <property type="protein sequence ID" value="KKJ78132.1"/>
    <property type="molecule type" value="Genomic_DNA"/>
</dbReference>
<comment type="caution">
    <text evidence="3">The sequence shown here is derived from an EMBL/GenBank/DDBJ whole genome shotgun (WGS) entry which is preliminary data.</text>
</comment>
<keyword evidence="1" id="KW-0732">Signal</keyword>
<reference evidence="3 4" key="1">
    <citation type="submission" date="2015-03" db="EMBL/GenBank/DDBJ databases">
        <title>Genome sequence of Kiloniella sp. P1-1, isolated from the gut microflora of Pacific white shrimp, Penaeus vannamei.</title>
        <authorList>
            <person name="Shao Z."/>
            <person name="Wang L."/>
            <person name="Li X."/>
        </authorList>
    </citation>
    <scope>NUCLEOTIDE SEQUENCE [LARGE SCALE GENOMIC DNA]</scope>
    <source>
        <strain evidence="3 4">P1-1</strain>
    </source>
</reference>
<dbReference type="RefSeq" id="WP_046502310.1">
    <property type="nucleotide sequence ID" value="NZ_LANI01000002.1"/>
</dbReference>
<dbReference type="PANTHER" id="PTHR35936:SF35">
    <property type="entry name" value="L-CYSTINE-BINDING PROTEIN TCYJ"/>
    <property type="match status" value="1"/>
</dbReference>
<keyword evidence="4" id="KW-1185">Reference proteome</keyword>
<dbReference type="STRING" id="1549748.WH95_01915"/>
<evidence type="ECO:0000313" key="4">
    <source>
        <dbReference type="Proteomes" id="UP000034491"/>
    </source>
</evidence>
<organism evidence="3 4">
    <name type="scientific">Kiloniella litopenaei</name>
    <dbReference type="NCBI Taxonomy" id="1549748"/>
    <lineage>
        <taxon>Bacteria</taxon>
        <taxon>Pseudomonadati</taxon>
        <taxon>Pseudomonadota</taxon>
        <taxon>Alphaproteobacteria</taxon>
        <taxon>Rhodospirillales</taxon>
        <taxon>Kiloniellaceae</taxon>
        <taxon>Kiloniella</taxon>
    </lineage>
</organism>
<dbReference type="Proteomes" id="UP000034491">
    <property type="component" value="Unassembled WGS sequence"/>
</dbReference>
<proteinExistence type="predicted"/>
<evidence type="ECO:0000256" key="1">
    <source>
        <dbReference type="ARBA" id="ARBA00022729"/>
    </source>
</evidence>
<accession>A0A0M2R896</accession>
<protein>
    <recommendedName>
        <fullName evidence="2">Solute-binding protein family 3/N-terminal domain-containing protein</fullName>
    </recommendedName>
</protein>
<evidence type="ECO:0000313" key="3">
    <source>
        <dbReference type="EMBL" id="KKJ78132.1"/>
    </source>
</evidence>
<name>A0A0M2R896_9PROT</name>
<dbReference type="OrthoDB" id="7304968at2"/>
<feature type="domain" description="Solute-binding protein family 3/N-terminal" evidence="2">
    <location>
        <begin position="46"/>
        <end position="255"/>
    </location>
</feature>
<dbReference type="Gene3D" id="3.40.190.10">
    <property type="entry name" value="Periplasmic binding protein-like II"/>
    <property type="match status" value="2"/>
</dbReference>
<dbReference type="Pfam" id="PF00497">
    <property type="entry name" value="SBP_bac_3"/>
    <property type="match status" value="1"/>
</dbReference>
<dbReference type="SUPFAM" id="SSF53850">
    <property type="entry name" value="Periplasmic binding protein-like II"/>
    <property type="match status" value="1"/>
</dbReference>
<evidence type="ECO:0000259" key="2">
    <source>
        <dbReference type="Pfam" id="PF00497"/>
    </source>
</evidence>